<organism evidence="2 3">
    <name type="scientific">Flavobacterium pallidum</name>
    <dbReference type="NCBI Taxonomy" id="2172098"/>
    <lineage>
        <taxon>Bacteria</taxon>
        <taxon>Pseudomonadati</taxon>
        <taxon>Bacteroidota</taxon>
        <taxon>Flavobacteriia</taxon>
        <taxon>Flavobacteriales</taxon>
        <taxon>Flavobacteriaceae</taxon>
        <taxon>Flavobacterium</taxon>
    </lineage>
</organism>
<dbReference type="Pfam" id="PF13585">
    <property type="entry name" value="CHU_C"/>
    <property type="match status" value="1"/>
</dbReference>
<evidence type="ECO:0000313" key="2">
    <source>
        <dbReference type="EMBL" id="AWI25546.1"/>
    </source>
</evidence>
<protein>
    <recommendedName>
        <fullName evidence="4">T9SS type B sorting domain-containing protein</fullName>
    </recommendedName>
</protein>
<dbReference type="OrthoDB" id="601690at2"/>
<gene>
    <name evidence="2" type="ORF">HYN49_06360</name>
</gene>
<sequence>MKFRILYIVLFMAIAGHAQLPTFTLDIEPINMTCNSNGGVTLTPGNLTPLAILNYKIYKLPNIATPIAAFTNNTYIGLDVGDYKVRAEQVLGTDASPPIELQFTITNVFEETVMSVAQLPPGSCDQSGTVVVTVSQGSGPFFYQVITDGVPGTPQSSNILTDVTEGEHNIRVFDVCGNGAVKTITVLLTANDLSISSTAVPPIATSCATMTLNNEVTPNSGNIYYPVKATYTVHFPSGNQVIEQLHATGPPDSLSLELQVPVQNTPFTYDLVVSDDCGHFFSTFDNDINPNPEVAINETPNECGDKFITVTVANVMPPYTMVFDTFPANFDPGALNPAYMGPLNGDTLSLTFGSDTNPVPEGIYHVTVSDSCGRIAGADKEVKKEELHPDVTIVEATCTTPARIQIKLQQTPRKIKTVIVTVAPPEYAATHPLPFNASPAQPQETVTIINASTGHYEISLIDICDVPYTAQAEVQPFSGQSRLQVNARASCDEGLGSLRVRSPNGGGLVTLTMISAPPEFGATMPLDLSGSLSNGSYFNPALAAGFYDFVGTDACGATLTLQSPIEVIGYDNGVNNFNVDPNCGTFNLSLHDHANITGSYWLQKKNPTTGLYEHPDTGVVYPDQTVPTSDNSIQLTNNETMYNIDNTGTFRIVKIYQSFSDVGSVICPKYYDDFVFTGDLKILKSYSLDCEDGEGPGSVFVDVVGVPPYTYRITEKNGQPFVVENGTDAIFQGLEPALYEIEVEDSCNRIETTTVNVATLLPLVHATTPGTNGGPGEQLYCSNSNETSHPFDLTAFNSEILGNQPADLYTISYHLSEADVRTGANPITSDVTQYVNTSNPQTIWARVVHNSISLCYDYTSFPLFVGTEPTLTLLPDIYLCEGDEQHVLADYGFDAYEWSTGDTTRGITIDTPGTYTVTVKNAYGGSFCEATQTITVTNTESAHIDSIDITDWTDDDNSFTMHVSGDGDYVFSIDRQNYQADPTFTGLEPGIYTVDVKDLHGCPGVSKEVLILNYPKFFTPNGDGYNDKWKIKNSVFEPGMMTYIFDRYGKLITGLEHDSPGWDGTYNGQPLPSTDYWFMVQRVDGKVHRGHFAMKR</sequence>
<dbReference type="NCBIfam" id="TIGR04131">
    <property type="entry name" value="Bac_Flav_CTERM"/>
    <property type="match status" value="1"/>
</dbReference>
<feature type="signal peptide" evidence="1">
    <location>
        <begin position="1"/>
        <end position="18"/>
    </location>
</feature>
<evidence type="ECO:0008006" key="4">
    <source>
        <dbReference type="Google" id="ProtNLM"/>
    </source>
</evidence>
<name>A0A2S1SGK4_9FLAO</name>
<reference evidence="2 3" key="1">
    <citation type="submission" date="2018-05" db="EMBL/GenBank/DDBJ databases">
        <title>Genome sequencing of Flavobacterium sp. HYN0049.</title>
        <authorList>
            <person name="Yi H."/>
            <person name="Baek C."/>
        </authorList>
    </citation>
    <scope>NUCLEOTIDE SEQUENCE [LARGE SCALE GENOMIC DNA]</scope>
    <source>
        <strain evidence="2 3">HYN0049</strain>
    </source>
</reference>
<evidence type="ECO:0000313" key="3">
    <source>
        <dbReference type="Proteomes" id="UP000244937"/>
    </source>
</evidence>
<dbReference type="EMBL" id="CP029187">
    <property type="protein sequence ID" value="AWI25546.1"/>
    <property type="molecule type" value="Genomic_DNA"/>
</dbReference>
<proteinExistence type="predicted"/>
<dbReference type="RefSeq" id="WP_108903335.1">
    <property type="nucleotide sequence ID" value="NZ_CP029187.1"/>
</dbReference>
<keyword evidence="3" id="KW-1185">Reference proteome</keyword>
<dbReference type="AlphaFoldDB" id="A0A2S1SGK4"/>
<evidence type="ECO:0000256" key="1">
    <source>
        <dbReference type="SAM" id="SignalP"/>
    </source>
</evidence>
<dbReference type="KEGG" id="fpal:HYN49_06360"/>
<keyword evidence="1" id="KW-0732">Signal</keyword>
<dbReference type="InterPro" id="IPR026341">
    <property type="entry name" value="T9SS_type_B"/>
</dbReference>
<feature type="chain" id="PRO_5015471505" description="T9SS type B sorting domain-containing protein" evidence="1">
    <location>
        <begin position="19"/>
        <end position="1096"/>
    </location>
</feature>
<accession>A0A2S1SGK4</accession>
<dbReference type="Proteomes" id="UP000244937">
    <property type="component" value="Chromosome"/>
</dbReference>